<evidence type="ECO:0000313" key="11">
    <source>
        <dbReference type="EMBL" id="MEL0554195.1"/>
    </source>
</evidence>
<sequence length="156" mass="16988">MYNRFRQAELAIARIGLASIVIIILAGGVGRAVGHPLIWSLEIAMVIFAWISVLAIDYALQVRRHIGVDAVVRLLSENARRCCTWFNETLILIFLGCGVWYGYSFTLATAASQLPVTGLSSAWLNSAVPTGCLLMFINTALHMMSGCPESAEVSEL</sequence>
<evidence type="ECO:0000256" key="3">
    <source>
        <dbReference type="ARBA" id="ARBA00022475"/>
    </source>
</evidence>
<keyword evidence="6 9" id="KW-1133">Transmembrane helix</keyword>
<protein>
    <recommendedName>
        <fullName evidence="9">TRAP transporter small permease protein</fullName>
    </recommendedName>
</protein>
<evidence type="ECO:0000256" key="7">
    <source>
        <dbReference type="ARBA" id="ARBA00023136"/>
    </source>
</evidence>
<dbReference type="Pfam" id="PF04290">
    <property type="entry name" value="DctQ"/>
    <property type="match status" value="1"/>
</dbReference>
<evidence type="ECO:0000259" key="10">
    <source>
        <dbReference type="Pfam" id="PF04290"/>
    </source>
</evidence>
<proteinExistence type="inferred from homology"/>
<evidence type="ECO:0000256" key="6">
    <source>
        <dbReference type="ARBA" id="ARBA00022989"/>
    </source>
</evidence>
<accession>A0ABU9FCP1</accession>
<dbReference type="EMBL" id="JARXNK020000106">
    <property type="protein sequence ID" value="MEL0554195.1"/>
    <property type="molecule type" value="Genomic_DNA"/>
</dbReference>
<dbReference type="PANTHER" id="PTHR35011">
    <property type="entry name" value="2,3-DIKETO-L-GULONATE TRAP TRANSPORTER SMALL PERMEASE PROTEIN YIAM"/>
    <property type="match status" value="1"/>
</dbReference>
<comment type="subunit">
    <text evidence="9">The complex comprises the extracytoplasmic solute receptor protein and the two transmembrane proteins.</text>
</comment>
<comment type="subcellular location">
    <subcellularLocation>
        <location evidence="1 9">Cell inner membrane</location>
        <topology evidence="1 9">Multi-pass membrane protein</topology>
    </subcellularLocation>
</comment>
<feature type="transmembrane region" description="Helical" evidence="9">
    <location>
        <begin position="82"/>
        <end position="103"/>
    </location>
</feature>
<dbReference type="InterPro" id="IPR007387">
    <property type="entry name" value="TRAP_DctQ"/>
</dbReference>
<comment type="caution">
    <text evidence="11">The sequence shown here is derived from an EMBL/GenBank/DDBJ whole genome shotgun (WGS) entry which is preliminary data.</text>
</comment>
<feature type="transmembrane region" description="Helical" evidence="9">
    <location>
        <begin position="12"/>
        <end position="33"/>
    </location>
</feature>
<evidence type="ECO:0000313" key="12">
    <source>
        <dbReference type="Proteomes" id="UP001312893"/>
    </source>
</evidence>
<feature type="domain" description="Tripartite ATP-independent periplasmic transporters DctQ component" evidence="10">
    <location>
        <begin position="20"/>
        <end position="143"/>
    </location>
</feature>
<feature type="transmembrane region" description="Helical" evidence="9">
    <location>
        <begin position="123"/>
        <end position="141"/>
    </location>
</feature>
<organism evidence="11 12">
    <name type="scientific">Raoultella lignicola</name>
    <dbReference type="NCBI Taxonomy" id="3040939"/>
    <lineage>
        <taxon>Bacteria</taxon>
        <taxon>Pseudomonadati</taxon>
        <taxon>Pseudomonadota</taxon>
        <taxon>Gammaproteobacteria</taxon>
        <taxon>Enterobacterales</taxon>
        <taxon>Enterobacteriaceae</taxon>
        <taxon>Klebsiella/Raoultella group</taxon>
        <taxon>Raoultella</taxon>
    </lineage>
</organism>
<evidence type="ECO:0000256" key="1">
    <source>
        <dbReference type="ARBA" id="ARBA00004429"/>
    </source>
</evidence>
<keyword evidence="4 9" id="KW-0997">Cell inner membrane</keyword>
<evidence type="ECO:0000256" key="5">
    <source>
        <dbReference type="ARBA" id="ARBA00022692"/>
    </source>
</evidence>
<gene>
    <name evidence="11" type="ORF">QFI96_021150</name>
</gene>
<evidence type="ECO:0000256" key="4">
    <source>
        <dbReference type="ARBA" id="ARBA00022519"/>
    </source>
</evidence>
<comment type="similarity">
    <text evidence="8 9">Belongs to the TRAP transporter small permease family.</text>
</comment>
<comment type="function">
    <text evidence="9">Part of the tripartite ATP-independent periplasmic (TRAP) transport system.</text>
</comment>
<keyword evidence="5 9" id="KW-0812">Transmembrane</keyword>
<reference evidence="11 12" key="1">
    <citation type="submission" date="2024-04" db="EMBL/GenBank/DDBJ databases">
        <title>Two novel Raoultella species associated with bleeding cankers of broadleaf hosts, Raoultella scottia sp. nov. and Raoultella lignicola sp. nov.</title>
        <authorList>
            <person name="Brady C.L."/>
        </authorList>
    </citation>
    <scope>NUCLEOTIDE SEQUENCE [LARGE SCALE GENOMIC DNA]</scope>
    <source>
        <strain evidence="11 12">TW_WC1a.1</strain>
    </source>
</reference>
<evidence type="ECO:0000256" key="9">
    <source>
        <dbReference type="RuleBase" id="RU369079"/>
    </source>
</evidence>
<name>A0ABU9FCP1_9ENTR</name>
<keyword evidence="7 9" id="KW-0472">Membrane</keyword>
<evidence type="ECO:0000256" key="8">
    <source>
        <dbReference type="ARBA" id="ARBA00038436"/>
    </source>
</evidence>
<dbReference type="InterPro" id="IPR055348">
    <property type="entry name" value="DctQ"/>
</dbReference>
<keyword evidence="12" id="KW-1185">Reference proteome</keyword>
<evidence type="ECO:0000256" key="2">
    <source>
        <dbReference type="ARBA" id="ARBA00022448"/>
    </source>
</evidence>
<feature type="transmembrane region" description="Helical" evidence="9">
    <location>
        <begin position="39"/>
        <end position="61"/>
    </location>
</feature>
<dbReference type="Proteomes" id="UP001312893">
    <property type="component" value="Unassembled WGS sequence"/>
</dbReference>
<keyword evidence="2 9" id="KW-0813">Transport</keyword>
<keyword evidence="3" id="KW-1003">Cell membrane</keyword>
<dbReference type="RefSeq" id="WP_174510473.1">
    <property type="nucleotide sequence ID" value="NZ_JARXNK020000106.1"/>
</dbReference>